<proteinExistence type="predicted"/>
<name>A0A841ACQ5_9MICO</name>
<dbReference type="AlphaFoldDB" id="A0A841ACQ5"/>
<evidence type="ECO:0000259" key="3">
    <source>
        <dbReference type="PROSITE" id="PS51186"/>
    </source>
</evidence>
<feature type="domain" description="N-acetyltransferase" evidence="3">
    <location>
        <begin position="5"/>
        <end position="163"/>
    </location>
</feature>
<gene>
    <name evidence="4" type="ORF">HNR70_002852</name>
</gene>
<organism evidence="4 5">
    <name type="scientific">Brachybacterium aquaticum</name>
    <dbReference type="NCBI Taxonomy" id="1432564"/>
    <lineage>
        <taxon>Bacteria</taxon>
        <taxon>Bacillati</taxon>
        <taxon>Actinomycetota</taxon>
        <taxon>Actinomycetes</taxon>
        <taxon>Micrococcales</taxon>
        <taxon>Dermabacteraceae</taxon>
        <taxon>Brachybacterium</taxon>
    </lineage>
</organism>
<dbReference type="RefSeq" id="WP_184326260.1">
    <property type="nucleotide sequence ID" value="NZ_JACHLZ010000001.1"/>
</dbReference>
<comment type="caution">
    <text evidence="4">The sequence shown here is derived from an EMBL/GenBank/DDBJ whole genome shotgun (WGS) entry which is preliminary data.</text>
</comment>
<dbReference type="InterPro" id="IPR000182">
    <property type="entry name" value="GNAT_dom"/>
</dbReference>
<dbReference type="PANTHER" id="PTHR43877">
    <property type="entry name" value="AMINOALKYLPHOSPHONATE N-ACETYLTRANSFERASE-RELATED-RELATED"/>
    <property type="match status" value="1"/>
</dbReference>
<protein>
    <submittedName>
        <fullName evidence="4">GNAT superfamily N-acetyltransferase</fullName>
    </submittedName>
</protein>
<dbReference type="SUPFAM" id="SSF55729">
    <property type="entry name" value="Acyl-CoA N-acyltransferases (Nat)"/>
    <property type="match status" value="1"/>
</dbReference>
<keyword evidence="1 4" id="KW-0808">Transferase</keyword>
<dbReference type="InterPro" id="IPR050832">
    <property type="entry name" value="Bact_Acetyltransf"/>
</dbReference>
<sequence>MDAPFRLRLATPDDAEACGAVHHRSWVETYSHLLPPEHWRTDTVERRAALWTRVLRDGFEVPVAEVDGRIVGLALAVPGRTIGAHGPVRDRELSTLYVLAEHHGTGAGQALLDTALPPGTPAQLWVLDDNPRARRFYERNGFTPDGARHLDEGLGFTELRYIR</sequence>
<dbReference type="PANTHER" id="PTHR43877:SF1">
    <property type="entry name" value="ACETYLTRANSFERASE"/>
    <property type="match status" value="1"/>
</dbReference>
<dbReference type="InterPro" id="IPR016181">
    <property type="entry name" value="Acyl_CoA_acyltransferase"/>
</dbReference>
<dbReference type="EMBL" id="JACHLZ010000001">
    <property type="protein sequence ID" value="MBB5833039.1"/>
    <property type="molecule type" value="Genomic_DNA"/>
</dbReference>
<dbReference type="CDD" id="cd04301">
    <property type="entry name" value="NAT_SF"/>
    <property type="match status" value="1"/>
</dbReference>
<accession>A0A841ACQ5</accession>
<evidence type="ECO:0000256" key="2">
    <source>
        <dbReference type="ARBA" id="ARBA00023315"/>
    </source>
</evidence>
<evidence type="ECO:0000313" key="5">
    <source>
        <dbReference type="Proteomes" id="UP000588158"/>
    </source>
</evidence>
<evidence type="ECO:0000313" key="4">
    <source>
        <dbReference type="EMBL" id="MBB5833039.1"/>
    </source>
</evidence>
<dbReference type="Pfam" id="PF00583">
    <property type="entry name" value="Acetyltransf_1"/>
    <property type="match status" value="1"/>
</dbReference>
<dbReference type="Gene3D" id="3.40.630.30">
    <property type="match status" value="1"/>
</dbReference>
<keyword evidence="5" id="KW-1185">Reference proteome</keyword>
<dbReference type="Proteomes" id="UP000588158">
    <property type="component" value="Unassembled WGS sequence"/>
</dbReference>
<dbReference type="GO" id="GO:0016747">
    <property type="term" value="F:acyltransferase activity, transferring groups other than amino-acyl groups"/>
    <property type="evidence" value="ECO:0007669"/>
    <property type="project" value="InterPro"/>
</dbReference>
<evidence type="ECO:0000256" key="1">
    <source>
        <dbReference type="ARBA" id="ARBA00022679"/>
    </source>
</evidence>
<keyword evidence="2" id="KW-0012">Acyltransferase</keyword>
<reference evidence="4 5" key="1">
    <citation type="submission" date="2020-08" db="EMBL/GenBank/DDBJ databases">
        <title>Sequencing the genomes of 1000 actinobacteria strains.</title>
        <authorList>
            <person name="Klenk H.-P."/>
        </authorList>
    </citation>
    <scope>NUCLEOTIDE SEQUENCE [LARGE SCALE GENOMIC DNA]</scope>
    <source>
        <strain evidence="4 5">DSM 28796</strain>
    </source>
</reference>
<dbReference type="PROSITE" id="PS51186">
    <property type="entry name" value="GNAT"/>
    <property type="match status" value="1"/>
</dbReference>